<reference evidence="14" key="1">
    <citation type="submission" date="2019-11" db="EMBL/GenBank/DDBJ databases">
        <authorList>
            <person name="Liu Y."/>
            <person name="Hou J."/>
            <person name="Li T.-Q."/>
            <person name="Guan C.-H."/>
            <person name="Wu X."/>
            <person name="Wu H.-Z."/>
            <person name="Ling F."/>
            <person name="Zhang R."/>
            <person name="Shi X.-G."/>
            <person name="Ren J.-P."/>
            <person name="Chen E.-F."/>
            <person name="Sun J.-M."/>
        </authorList>
    </citation>
    <scope>NUCLEOTIDE SEQUENCE</scope>
    <source>
        <strain evidence="14">Adult_tree_wgs_1</strain>
        <tissue evidence="14">Leaves</tissue>
    </source>
</reference>
<comment type="catalytic activity">
    <reaction evidence="9 10">
        <text>[(1-&gt;4)-alpha-D-galacturonosyl methyl ester](n) + n H2O = [(1-&gt;4)-alpha-D-galacturonosyl](n) + n methanol + n H(+)</text>
        <dbReference type="Rhea" id="RHEA:22380"/>
        <dbReference type="Rhea" id="RHEA-COMP:14570"/>
        <dbReference type="Rhea" id="RHEA-COMP:14573"/>
        <dbReference type="ChEBI" id="CHEBI:15377"/>
        <dbReference type="ChEBI" id="CHEBI:15378"/>
        <dbReference type="ChEBI" id="CHEBI:17790"/>
        <dbReference type="ChEBI" id="CHEBI:140522"/>
        <dbReference type="ChEBI" id="CHEBI:140523"/>
        <dbReference type="EC" id="3.1.1.11"/>
    </reaction>
</comment>
<comment type="similarity">
    <text evidence="3">In the N-terminal section; belongs to the PMEI family.</text>
</comment>
<dbReference type="NCBIfam" id="TIGR01614">
    <property type="entry name" value="PME_inhib"/>
    <property type="match status" value="1"/>
</dbReference>
<evidence type="ECO:0000256" key="3">
    <source>
        <dbReference type="ARBA" id="ARBA00006027"/>
    </source>
</evidence>
<comment type="caution">
    <text evidence="14">The sequence shown here is derived from an EMBL/GenBank/DDBJ whole genome shotgun (WGS) entry which is preliminary data.</text>
</comment>
<gene>
    <name evidence="15" type="ORF">RHSIM_RhsimUnG0041800</name>
    <name evidence="14" type="ORF">RHSIM_RhsimUnG0063600</name>
</gene>
<comment type="subcellular location">
    <subcellularLocation>
        <location evidence="1 10">Secreted</location>
        <location evidence="1 10">Cell wall</location>
    </subcellularLocation>
</comment>
<feature type="domain" description="Pectinesterase inhibitor" evidence="13">
    <location>
        <begin position="50"/>
        <end position="204"/>
    </location>
</feature>
<dbReference type="GO" id="GO:0042545">
    <property type="term" value="P:cell wall modification"/>
    <property type="evidence" value="ECO:0007669"/>
    <property type="project" value="UniProtKB-UniRule"/>
</dbReference>
<dbReference type="CDD" id="cd15798">
    <property type="entry name" value="PMEI-like_3"/>
    <property type="match status" value="1"/>
</dbReference>
<dbReference type="UniPathway" id="UPA00545">
    <property type="reaction ID" value="UER00823"/>
</dbReference>
<evidence type="ECO:0000256" key="2">
    <source>
        <dbReference type="ARBA" id="ARBA00005184"/>
    </source>
</evidence>
<dbReference type="InterPro" id="IPR000070">
    <property type="entry name" value="Pectinesterase_cat"/>
</dbReference>
<dbReference type="Gene3D" id="2.160.20.10">
    <property type="entry name" value="Single-stranded right-handed beta-helix, Pectin lyase-like"/>
    <property type="match status" value="1"/>
</dbReference>
<dbReference type="EC" id="3.1.1.11" evidence="10"/>
<dbReference type="Gene3D" id="1.20.140.40">
    <property type="entry name" value="Invertase/pectin methylesterase inhibitor family protein"/>
    <property type="match status" value="1"/>
</dbReference>
<proteinExistence type="inferred from homology"/>
<evidence type="ECO:0000313" key="15">
    <source>
        <dbReference type="EMBL" id="KAF7116022.1"/>
    </source>
</evidence>
<keyword evidence="12" id="KW-0812">Transmembrane</keyword>
<evidence type="ECO:0000256" key="4">
    <source>
        <dbReference type="ARBA" id="ARBA00007786"/>
    </source>
</evidence>
<dbReference type="OrthoDB" id="2019149at2759"/>
<keyword evidence="8 10" id="KW-0961">Cell wall biogenesis/degradation</keyword>
<dbReference type="Pfam" id="PF01095">
    <property type="entry name" value="Pectinesterase"/>
    <property type="match status" value="2"/>
</dbReference>
<feature type="region of interest" description="Disordered" evidence="11">
    <location>
        <begin position="33"/>
        <end position="54"/>
    </location>
</feature>
<comment type="pathway">
    <text evidence="2 10">Glycan metabolism; pectin degradation; 2-dehydro-3-deoxy-D-gluconate from pectin: step 1/5.</text>
</comment>
<feature type="transmembrane region" description="Helical" evidence="12">
    <location>
        <begin position="7"/>
        <end position="26"/>
    </location>
</feature>
<dbReference type="GO" id="GO:0004857">
    <property type="term" value="F:enzyme inhibitor activity"/>
    <property type="evidence" value="ECO:0007669"/>
    <property type="project" value="InterPro"/>
</dbReference>
<dbReference type="Pfam" id="PF04043">
    <property type="entry name" value="PMEI"/>
    <property type="match status" value="1"/>
</dbReference>
<accession>A0A834FVS2</accession>
<evidence type="ECO:0000256" key="8">
    <source>
        <dbReference type="ARBA" id="ARBA00023316"/>
    </source>
</evidence>
<dbReference type="InterPro" id="IPR018040">
    <property type="entry name" value="Pectinesterase_Tyr_AS"/>
</dbReference>
<dbReference type="EMBL" id="WJXA01000167">
    <property type="protein sequence ID" value="KAF7115174.1"/>
    <property type="molecule type" value="Genomic_DNA"/>
</dbReference>
<evidence type="ECO:0000256" key="10">
    <source>
        <dbReference type="RuleBase" id="RU000589"/>
    </source>
</evidence>
<dbReference type="AlphaFoldDB" id="A0A834FVS2"/>
<comment type="similarity">
    <text evidence="4">In the C-terminal section; belongs to the pectinesterase family.</text>
</comment>
<protein>
    <recommendedName>
        <fullName evidence="10">Pectinesterase</fullName>
        <ecNumber evidence="10">3.1.1.11</ecNumber>
    </recommendedName>
</protein>
<evidence type="ECO:0000256" key="6">
    <source>
        <dbReference type="ARBA" id="ARBA00022801"/>
    </source>
</evidence>
<dbReference type="InterPro" id="IPR012334">
    <property type="entry name" value="Pectin_lyas_fold"/>
</dbReference>
<dbReference type="SMART" id="SM00856">
    <property type="entry name" value="PMEI"/>
    <property type="match status" value="1"/>
</dbReference>
<dbReference type="InterPro" id="IPR006501">
    <property type="entry name" value="Pectinesterase_inhib_dom"/>
</dbReference>
<keyword evidence="6 10" id="KW-0378">Hydrolase</keyword>
<comment type="function">
    <text evidence="10">Acts in the modification of cell walls via demethylesterification of cell wall pectin.</text>
</comment>
<dbReference type="GO" id="GO:0045490">
    <property type="term" value="P:pectin catabolic process"/>
    <property type="evidence" value="ECO:0007669"/>
    <property type="project" value="UniProtKB-UniRule"/>
</dbReference>
<evidence type="ECO:0000313" key="14">
    <source>
        <dbReference type="EMBL" id="KAF7115174.1"/>
    </source>
</evidence>
<dbReference type="Proteomes" id="UP000626092">
    <property type="component" value="Unassembled WGS sequence"/>
</dbReference>
<dbReference type="SUPFAM" id="SSF51126">
    <property type="entry name" value="Pectin lyase-like"/>
    <property type="match status" value="1"/>
</dbReference>
<dbReference type="PROSITE" id="PS00800">
    <property type="entry name" value="PECTINESTERASE_1"/>
    <property type="match status" value="1"/>
</dbReference>
<dbReference type="SUPFAM" id="SSF101148">
    <property type="entry name" value="Plant invertase/pectin methylesterase inhibitor"/>
    <property type="match status" value="1"/>
</dbReference>
<keyword evidence="16" id="KW-1185">Reference proteome</keyword>
<evidence type="ECO:0000313" key="16">
    <source>
        <dbReference type="Proteomes" id="UP000626092"/>
    </source>
</evidence>
<keyword evidence="12" id="KW-1133">Transmembrane helix</keyword>
<keyword evidence="12" id="KW-0472">Membrane</keyword>
<evidence type="ECO:0000256" key="9">
    <source>
        <dbReference type="ARBA" id="ARBA00047928"/>
    </source>
</evidence>
<dbReference type="InterPro" id="IPR035513">
    <property type="entry name" value="Invertase/methylesterase_inhib"/>
</dbReference>
<evidence type="ECO:0000256" key="11">
    <source>
        <dbReference type="SAM" id="MobiDB-lite"/>
    </source>
</evidence>
<dbReference type="InterPro" id="IPR011050">
    <property type="entry name" value="Pectin_lyase_fold/virulence"/>
</dbReference>
<keyword evidence="7 10" id="KW-0063">Aspartyl esterase</keyword>
<dbReference type="PANTHER" id="PTHR31707">
    <property type="entry name" value="PECTINESTERASE"/>
    <property type="match status" value="1"/>
</dbReference>
<evidence type="ECO:0000256" key="7">
    <source>
        <dbReference type="ARBA" id="ARBA00023085"/>
    </source>
</evidence>
<evidence type="ECO:0000256" key="12">
    <source>
        <dbReference type="SAM" id="Phobius"/>
    </source>
</evidence>
<evidence type="ECO:0000256" key="1">
    <source>
        <dbReference type="ARBA" id="ARBA00004191"/>
    </source>
</evidence>
<evidence type="ECO:0000259" key="13">
    <source>
        <dbReference type="SMART" id="SM00856"/>
    </source>
</evidence>
<sequence>MSRRYCVGIAVLTLFAIIIVGSVIYVTSCHHPATPAPQPPPKKTQPISGPTSVSVEQACQATTDPYGCGATLSSPRSYPSDPPIYYATTEILKLATRICIRNVKVAQSVIADILKNATNDQKVSKAAKTCMEVLRNAEYRQQSTADALPRGEFKDARAWMSASLVYESMCLNGLNKTGSNLRSVTGVVAYMQTVVNVTGEALSLIRSYDIYGNDTGSWTSPQTERDGVWEHVDGSGDARALESNGGFPSGLTVNATVCRSGSSGGSCDYATVQDAVDAAPSNETERRFVIRIKEGVYNETVRVPLEKKNVVFLGDGMGKTVISGSLNVGQPGMTTYDSATVGWPTGRAMSFISAHQNEFVLVQLGPASAYAPYPIFSLAKNFRIFQPQMTLFDGVLGDGFMAKDLTIENTAGPRANQAVAFRSDSDRSIIESCEFIGNQDTLCANTLRQFYNSCRIQGNVDFIFGFSASVFQNCLILISPRGFTSDQNVITAHGRFDAAQSTGFVFLNCTVNGTATYMEKYKKKSSDSTKNFLGRPWKAYSRTVFINCNLGPIISPEGWMPWDRDFGLSTLYYGEYGNSGPGSSLSQRVEWSSRIPASYIEGFSVQNFIQGHKWIPLSSG</sequence>
<dbReference type="GO" id="GO:0030599">
    <property type="term" value="F:pectinesterase activity"/>
    <property type="evidence" value="ECO:0007669"/>
    <property type="project" value="UniProtKB-UniRule"/>
</dbReference>
<name>A0A834FVS2_RHOSS</name>
<keyword evidence="10" id="KW-0964">Secreted</keyword>
<feature type="compositionally biased region" description="Pro residues" evidence="11">
    <location>
        <begin position="34"/>
        <end position="43"/>
    </location>
</feature>
<evidence type="ECO:0000256" key="5">
    <source>
        <dbReference type="ARBA" id="ARBA00022512"/>
    </source>
</evidence>
<organism evidence="14 16">
    <name type="scientific">Rhododendron simsii</name>
    <name type="common">Sims's rhododendron</name>
    <dbReference type="NCBI Taxonomy" id="118357"/>
    <lineage>
        <taxon>Eukaryota</taxon>
        <taxon>Viridiplantae</taxon>
        <taxon>Streptophyta</taxon>
        <taxon>Embryophyta</taxon>
        <taxon>Tracheophyta</taxon>
        <taxon>Spermatophyta</taxon>
        <taxon>Magnoliopsida</taxon>
        <taxon>eudicotyledons</taxon>
        <taxon>Gunneridae</taxon>
        <taxon>Pentapetalae</taxon>
        <taxon>asterids</taxon>
        <taxon>Ericales</taxon>
        <taxon>Ericaceae</taxon>
        <taxon>Ericoideae</taxon>
        <taxon>Rhodoreae</taxon>
        <taxon>Rhododendron</taxon>
    </lineage>
</organism>
<dbReference type="EMBL" id="WJXA01000103">
    <property type="protein sequence ID" value="KAF7116022.1"/>
    <property type="molecule type" value="Genomic_DNA"/>
</dbReference>
<keyword evidence="5 10" id="KW-0134">Cell wall</keyword>